<dbReference type="eggNOG" id="KOG0490">
    <property type="taxonomic scope" value="Eukaryota"/>
</dbReference>
<dbReference type="InterPro" id="IPR009057">
    <property type="entry name" value="Homeodomain-like_sf"/>
</dbReference>
<dbReference type="CDD" id="cd09379">
    <property type="entry name" value="LIM2_AWH"/>
    <property type="match status" value="1"/>
</dbReference>
<evidence type="ECO:0000313" key="1">
    <source>
        <dbReference type="EMBL" id="OZG06320.1"/>
    </source>
</evidence>
<dbReference type="KEGG" id="crq:GCK72_024170"/>
<name>A0A261B999_CAERE</name>
<gene>
    <name evidence="1" type="ORF">FL82_00920</name>
</gene>
<dbReference type="GO" id="GO:0045664">
    <property type="term" value="P:regulation of neuron differentiation"/>
    <property type="evidence" value="ECO:0007669"/>
    <property type="project" value="EnsemblMetazoa"/>
</dbReference>
<dbReference type="Proteomes" id="UP000216624">
    <property type="component" value="Unassembled WGS sequence"/>
</dbReference>
<dbReference type="PANTHER" id="PTHR24208">
    <property type="entry name" value="LIM/HOMEOBOX PROTEIN LHX"/>
    <property type="match status" value="1"/>
</dbReference>
<accession>A0A261B999</accession>
<dbReference type="GO" id="GO:0030182">
    <property type="term" value="P:neuron differentiation"/>
    <property type="evidence" value="ECO:0007669"/>
    <property type="project" value="EnsemblMetazoa"/>
</dbReference>
<dbReference type="Pfam" id="PF00046">
    <property type="entry name" value="Homeodomain"/>
    <property type="match status" value="1"/>
</dbReference>
<dbReference type="STRING" id="31234.E3LEQ9"/>
<dbReference type="Pfam" id="PF00412">
    <property type="entry name" value="LIM"/>
    <property type="match status" value="2"/>
</dbReference>
<dbReference type="PANTHER" id="PTHR24208:SF127">
    <property type="entry name" value="LIM_HOMEOBOX PROTEIN AWH"/>
    <property type="match status" value="1"/>
</dbReference>
<comment type="caution">
    <text evidence="1">The sequence shown here is derived from an EMBL/GenBank/DDBJ whole genome shotgun (WGS) entry which is preliminary data.</text>
</comment>
<dbReference type="OMA" id="RQKKWHQ"/>
<reference evidence="1" key="1">
    <citation type="submission" date="2017-08" db="EMBL/GenBank/DDBJ databases">
        <authorList>
            <person name="de Groot N.N."/>
        </authorList>
    </citation>
    <scope>NUCLEOTIDE SEQUENCE [LARGE SCALE GENOMIC DNA]</scope>
    <source>
        <strain evidence="1">PX439</strain>
    </source>
</reference>
<dbReference type="GO" id="GO:0001708">
    <property type="term" value="P:cell fate specification"/>
    <property type="evidence" value="ECO:0007669"/>
    <property type="project" value="EnsemblMetazoa"/>
</dbReference>
<dbReference type="PROSITE" id="PS50023">
    <property type="entry name" value="LIM_DOMAIN_2"/>
    <property type="match status" value="2"/>
</dbReference>
<dbReference type="OrthoDB" id="10068367at2759"/>
<dbReference type="EMBL" id="NMWX01000001">
    <property type="protein sequence ID" value="OZG06320.1"/>
    <property type="molecule type" value="Genomic_DNA"/>
</dbReference>
<protein>
    <submittedName>
        <fullName evidence="1">Uncharacterized protein</fullName>
    </submittedName>
</protein>
<evidence type="ECO:0000313" key="2">
    <source>
        <dbReference type="Proteomes" id="UP000216624"/>
    </source>
</evidence>
<dbReference type="InterPro" id="IPR050453">
    <property type="entry name" value="LIM_Homeobox_TF"/>
</dbReference>
<dbReference type="SUPFAM" id="SSF57716">
    <property type="entry name" value="Glucocorticoid receptor-like (DNA-binding domain)"/>
    <property type="match status" value="2"/>
</dbReference>
<proteinExistence type="predicted"/>
<dbReference type="GO" id="GO:0046872">
    <property type="term" value="F:metal ion binding"/>
    <property type="evidence" value="ECO:0007669"/>
    <property type="project" value="UniProtKB-KW"/>
</dbReference>
<dbReference type="Gene3D" id="1.10.10.60">
    <property type="entry name" value="Homeodomain-like"/>
    <property type="match status" value="1"/>
</dbReference>
<dbReference type="CTD" id="9822459"/>
<dbReference type="CDD" id="cd00086">
    <property type="entry name" value="homeodomain"/>
    <property type="match status" value="1"/>
</dbReference>
<dbReference type="GO" id="GO:0042427">
    <property type="term" value="P:serotonin biosynthetic process"/>
    <property type="evidence" value="ECO:0007669"/>
    <property type="project" value="EnsemblMetazoa"/>
</dbReference>
<dbReference type="SUPFAM" id="SSF46689">
    <property type="entry name" value="Homeodomain-like"/>
    <property type="match status" value="1"/>
</dbReference>
<dbReference type="GO" id="GO:0000977">
    <property type="term" value="F:RNA polymerase II transcription regulatory region sequence-specific DNA binding"/>
    <property type="evidence" value="ECO:0007669"/>
    <property type="project" value="EnsemblMetazoa"/>
</dbReference>
<dbReference type="GO" id="GO:0005634">
    <property type="term" value="C:nucleus"/>
    <property type="evidence" value="ECO:0007669"/>
    <property type="project" value="UniProtKB-SubCell"/>
</dbReference>
<dbReference type="SMART" id="SM00389">
    <property type="entry name" value="HOX"/>
    <property type="match status" value="1"/>
</dbReference>
<dbReference type="PROSITE" id="PS50071">
    <property type="entry name" value="HOMEOBOX_2"/>
    <property type="match status" value="1"/>
</dbReference>
<dbReference type="PROSITE" id="PS00478">
    <property type="entry name" value="LIM_DOMAIN_1"/>
    <property type="match status" value="2"/>
</dbReference>
<sequence>MEVHHAQAPPTTAPSEHSLTFPFIGDYLSSASLSTSDYGSDCSTLPIDRSGNREFSPSDDSSMYVSSILRLASEVPTDYAFNTDENIAMKHENVIVICTQCQQQIQDKFFLSVDGRHWHENCFQCTTCENPLSSKCFYKDMKFYCKTCYFRTHVTTTASSCREFGPKCASCERLIQSTDWVRRARNYVYHLACFACNQCKRQLSTGEEYALQEGNLLCKQHFLELVEGDSGVSSQKAKTKRVRTTFADDQLSVLQTYFNRDSNPDGADLEKIATMTGLSKRVTQVWFQNSRARQKKWHQKSEGDNEDSQRSSVGPLSPGQKSDSSSEMMYPTSVTTSVEDAIPESVVILSSLQYE</sequence>
<dbReference type="SMART" id="SM00132">
    <property type="entry name" value="LIM"/>
    <property type="match status" value="2"/>
</dbReference>
<dbReference type="HOGENOM" id="CLU_781277_0_0_1"/>
<dbReference type="GO" id="GO:0045944">
    <property type="term" value="P:positive regulation of transcription by RNA polymerase II"/>
    <property type="evidence" value="ECO:0007669"/>
    <property type="project" value="EnsemblMetazoa"/>
</dbReference>
<dbReference type="InterPro" id="IPR001781">
    <property type="entry name" value="Znf_LIM"/>
</dbReference>
<dbReference type="GO" id="GO:0000981">
    <property type="term" value="F:DNA-binding transcription factor activity, RNA polymerase II-specific"/>
    <property type="evidence" value="ECO:0007669"/>
    <property type="project" value="EnsemblMetazoa"/>
</dbReference>
<dbReference type="InterPro" id="IPR001356">
    <property type="entry name" value="HD"/>
</dbReference>
<dbReference type="Gene3D" id="2.10.110.10">
    <property type="entry name" value="Cysteine Rich Protein"/>
    <property type="match status" value="2"/>
</dbReference>
<feature type="non-terminal residue" evidence="1">
    <location>
        <position position="1"/>
    </location>
</feature>
<keyword evidence="2" id="KW-1185">Reference proteome</keyword>
<organism evidence="1 2">
    <name type="scientific">Caenorhabditis remanei</name>
    <name type="common">Caenorhabditis vulgaris</name>
    <dbReference type="NCBI Taxonomy" id="31234"/>
    <lineage>
        <taxon>Eukaryota</taxon>
        <taxon>Metazoa</taxon>
        <taxon>Ecdysozoa</taxon>
        <taxon>Nematoda</taxon>
        <taxon>Chromadorea</taxon>
        <taxon>Rhabditida</taxon>
        <taxon>Rhabditina</taxon>
        <taxon>Rhabditomorpha</taxon>
        <taxon>Rhabditoidea</taxon>
        <taxon>Rhabditidae</taxon>
        <taxon>Peloderinae</taxon>
        <taxon>Caenorhabditis</taxon>
    </lineage>
</organism>